<name>A0A6M3KHS4_9ZZZZ</name>
<sequence>MKEYLGDSVYVETDDFWGITLTTRNGLPTDPSNIIYLEPNVIEALLNFLERVS</sequence>
<dbReference type="EMBL" id="MT142462">
    <property type="protein sequence ID" value="QJA81523.1"/>
    <property type="molecule type" value="Genomic_DNA"/>
</dbReference>
<dbReference type="AlphaFoldDB" id="A0A6M3KHS4"/>
<organism evidence="1">
    <name type="scientific">viral metagenome</name>
    <dbReference type="NCBI Taxonomy" id="1070528"/>
    <lineage>
        <taxon>unclassified sequences</taxon>
        <taxon>metagenomes</taxon>
        <taxon>organismal metagenomes</taxon>
    </lineage>
</organism>
<evidence type="ECO:0000313" key="1">
    <source>
        <dbReference type="EMBL" id="QJA81523.1"/>
    </source>
</evidence>
<gene>
    <name evidence="1" type="ORF">MM415A00525_0026</name>
</gene>
<reference evidence="1" key="1">
    <citation type="submission" date="2020-03" db="EMBL/GenBank/DDBJ databases">
        <title>The deep terrestrial virosphere.</title>
        <authorList>
            <person name="Holmfeldt K."/>
            <person name="Nilsson E."/>
            <person name="Simone D."/>
            <person name="Lopez-Fernandez M."/>
            <person name="Wu X."/>
            <person name="de Brujin I."/>
            <person name="Lundin D."/>
            <person name="Andersson A."/>
            <person name="Bertilsson S."/>
            <person name="Dopson M."/>
        </authorList>
    </citation>
    <scope>NUCLEOTIDE SEQUENCE</scope>
    <source>
        <strain evidence="1">MM415A00525</strain>
    </source>
</reference>
<accession>A0A6M3KHS4</accession>
<protein>
    <submittedName>
        <fullName evidence="1">Uncharacterized protein</fullName>
    </submittedName>
</protein>
<proteinExistence type="predicted"/>